<keyword evidence="4 7" id="KW-1133">Transmembrane helix</keyword>
<keyword evidence="5 7" id="KW-0472">Membrane</keyword>
<evidence type="ECO:0000256" key="7">
    <source>
        <dbReference type="SAM" id="Phobius"/>
    </source>
</evidence>
<dbReference type="Proteomes" id="UP001301388">
    <property type="component" value="Unassembled WGS sequence"/>
</dbReference>
<dbReference type="Pfam" id="PF06271">
    <property type="entry name" value="RDD"/>
    <property type="match status" value="1"/>
</dbReference>
<comment type="caution">
    <text evidence="9">The sequence shown here is derived from an EMBL/GenBank/DDBJ whole genome shotgun (WGS) entry which is preliminary data.</text>
</comment>
<feature type="region of interest" description="Disordered" evidence="6">
    <location>
        <begin position="194"/>
        <end position="302"/>
    </location>
</feature>
<feature type="compositionally biased region" description="Basic residues" evidence="6">
    <location>
        <begin position="212"/>
        <end position="222"/>
    </location>
</feature>
<dbReference type="InterPro" id="IPR010432">
    <property type="entry name" value="RDD"/>
</dbReference>
<organism evidence="9 10">
    <name type="scientific">Pseudanabaena galeata UHCC 0370</name>
    <dbReference type="NCBI Taxonomy" id="3110310"/>
    <lineage>
        <taxon>Bacteria</taxon>
        <taxon>Bacillati</taxon>
        <taxon>Cyanobacteriota</taxon>
        <taxon>Cyanophyceae</taxon>
        <taxon>Pseudanabaenales</taxon>
        <taxon>Pseudanabaenaceae</taxon>
        <taxon>Pseudanabaena</taxon>
    </lineage>
</organism>
<evidence type="ECO:0000256" key="1">
    <source>
        <dbReference type="ARBA" id="ARBA00004651"/>
    </source>
</evidence>
<feature type="domain" description="RDD" evidence="8">
    <location>
        <begin position="27"/>
        <end position="163"/>
    </location>
</feature>
<evidence type="ECO:0000256" key="5">
    <source>
        <dbReference type="ARBA" id="ARBA00023136"/>
    </source>
</evidence>
<keyword evidence="3 7" id="KW-0812">Transmembrane</keyword>
<keyword evidence="2" id="KW-1003">Cell membrane</keyword>
<feature type="transmembrane region" description="Helical" evidence="7">
    <location>
        <begin position="33"/>
        <end position="56"/>
    </location>
</feature>
<comment type="subcellular location">
    <subcellularLocation>
        <location evidence="1">Cell membrane</location>
        <topology evidence="1">Multi-pass membrane protein</topology>
    </subcellularLocation>
</comment>
<dbReference type="PANTHER" id="PTHR36115">
    <property type="entry name" value="PROLINE-RICH ANTIGEN HOMOLOG-RELATED"/>
    <property type="match status" value="1"/>
</dbReference>
<evidence type="ECO:0000313" key="10">
    <source>
        <dbReference type="Proteomes" id="UP001301388"/>
    </source>
</evidence>
<dbReference type="PANTHER" id="PTHR36115:SF6">
    <property type="entry name" value="PROLINE-RICH ANTIGEN HOMOLOG"/>
    <property type="match status" value="1"/>
</dbReference>
<feature type="transmembrane region" description="Helical" evidence="7">
    <location>
        <begin position="62"/>
        <end position="80"/>
    </location>
</feature>
<evidence type="ECO:0000256" key="4">
    <source>
        <dbReference type="ARBA" id="ARBA00022989"/>
    </source>
</evidence>
<evidence type="ECO:0000256" key="6">
    <source>
        <dbReference type="SAM" id="MobiDB-lite"/>
    </source>
</evidence>
<gene>
    <name evidence="9" type="ORF">VB774_01865</name>
</gene>
<feature type="compositionally biased region" description="Basic and acidic residues" evidence="6">
    <location>
        <begin position="256"/>
        <end position="281"/>
    </location>
</feature>
<accession>A0ABU5TDR8</accession>
<dbReference type="RefSeq" id="WP_281008510.1">
    <property type="nucleotide sequence ID" value="NZ_JAYGIE010000004.1"/>
</dbReference>
<dbReference type="EMBL" id="JAYGIE010000004">
    <property type="protein sequence ID" value="MEA5476355.1"/>
    <property type="molecule type" value="Genomic_DNA"/>
</dbReference>
<dbReference type="InterPro" id="IPR051791">
    <property type="entry name" value="Pra-immunoreactive"/>
</dbReference>
<protein>
    <submittedName>
        <fullName evidence="9">RDD family protein</fullName>
    </submittedName>
</protein>
<feature type="transmembrane region" description="Helical" evidence="7">
    <location>
        <begin position="115"/>
        <end position="138"/>
    </location>
</feature>
<evidence type="ECO:0000256" key="2">
    <source>
        <dbReference type="ARBA" id="ARBA00022475"/>
    </source>
</evidence>
<sequence length="302" mass="35164">MPSSRIKQLQQAITMDFEPAYSRYPLATVNQRLGALIVDFLSCWFISELTVSILSIDPANPLHLFIFISTWFVFRVFISARAQGQSFGRWLISIRVIDAEYGKTAGLGAFMKREIFVFICSIFLIKTITTTLIVFAWIPFVADAAFAIVDNEKRQAFHDRISGTISIQTRKGFAIDEKLGKLFNRAGQQATKLYQSRQERDLYEDEYSAPRPKPKRRPRTKSRPPQDFNFDRESNFDRSYQDDPYAEPLDPPKNSYKGDVDGFDNWDKDDYRDDFGDRSDSYQEPYQDEPPIKRSARRPRRR</sequence>
<proteinExistence type="predicted"/>
<evidence type="ECO:0000259" key="8">
    <source>
        <dbReference type="Pfam" id="PF06271"/>
    </source>
</evidence>
<name>A0ABU5TDR8_9CYAN</name>
<keyword evidence="10" id="KW-1185">Reference proteome</keyword>
<evidence type="ECO:0000313" key="9">
    <source>
        <dbReference type="EMBL" id="MEA5476355.1"/>
    </source>
</evidence>
<reference evidence="9 10" key="1">
    <citation type="submission" date="2023-12" db="EMBL/GenBank/DDBJ databases">
        <title>Baltic Sea Cyanobacteria.</title>
        <authorList>
            <person name="Delbaje E."/>
            <person name="Fewer D.P."/>
            <person name="Shishido T.K."/>
        </authorList>
    </citation>
    <scope>NUCLEOTIDE SEQUENCE [LARGE SCALE GENOMIC DNA]</scope>
    <source>
        <strain evidence="9 10">UHCC 0370</strain>
    </source>
</reference>
<feature type="compositionally biased region" description="Basic and acidic residues" evidence="6">
    <location>
        <begin position="229"/>
        <end position="241"/>
    </location>
</feature>
<evidence type="ECO:0000256" key="3">
    <source>
        <dbReference type="ARBA" id="ARBA00022692"/>
    </source>
</evidence>